<evidence type="ECO:0000256" key="1">
    <source>
        <dbReference type="SAM" id="MobiDB-lite"/>
    </source>
</evidence>
<gene>
    <name evidence="2" type="ORF">Tco_0954795</name>
</gene>
<protein>
    <recommendedName>
        <fullName evidence="4">Reverse transcriptase domain-containing protein</fullName>
    </recommendedName>
</protein>
<dbReference type="EMBL" id="BQNB010015954">
    <property type="protein sequence ID" value="GJT46080.1"/>
    <property type="molecule type" value="Genomic_DNA"/>
</dbReference>
<proteinExistence type="predicted"/>
<evidence type="ECO:0008006" key="4">
    <source>
        <dbReference type="Google" id="ProtNLM"/>
    </source>
</evidence>
<evidence type="ECO:0000313" key="3">
    <source>
        <dbReference type="Proteomes" id="UP001151760"/>
    </source>
</evidence>
<name>A0ABQ5E5E0_9ASTR</name>
<reference evidence="2" key="1">
    <citation type="journal article" date="2022" name="Int. J. Mol. Sci.">
        <title>Draft Genome of Tanacetum Coccineum: Genomic Comparison of Closely Related Tanacetum-Family Plants.</title>
        <authorList>
            <person name="Yamashiro T."/>
            <person name="Shiraishi A."/>
            <person name="Nakayama K."/>
            <person name="Satake H."/>
        </authorList>
    </citation>
    <scope>NUCLEOTIDE SEQUENCE</scope>
</reference>
<feature type="region of interest" description="Disordered" evidence="1">
    <location>
        <begin position="70"/>
        <end position="110"/>
    </location>
</feature>
<reference evidence="2" key="2">
    <citation type="submission" date="2022-01" db="EMBL/GenBank/DDBJ databases">
        <authorList>
            <person name="Yamashiro T."/>
            <person name="Shiraishi A."/>
            <person name="Satake H."/>
            <person name="Nakayama K."/>
        </authorList>
    </citation>
    <scope>NUCLEOTIDE SEQUENCE</scope>
</reference>
<organism evidence="2 3">
    <name type="scientific">Tanacetum coccineum</name>
    <dbReference type="NCBI Taxonomy" id="301880"/>
    <lineage>
        <taxon>Eukaryota</taxon>
        <taxon>Viridiplantae</taxon>
        <taxon>Streptophyta</taxon>
        <taxon>Embryophyta</taxon>
        <taxon>Tracheophyta</taxon>
        <taxon>Spermatophyta</taxon>
        <taxon>Magnoliopsida</taxon>
        <taxon>eudicotyledons</taxon>
        <taxon>Gunneridae</taxon>
        <taxon>Pentapetalae</taxon>
        <taxon>asterids</taxon>
        <taxon>campanulids</taxon>
        <taxon>Asterales</taxon>
        <taxon>Asteraceae</taxon>
        <taxon>Asteroideae</taxon>
        <taxon>Anthemideae</taxon>
        <taxon>Anthemidinae</taxon>
        <taxon>Tanacetum</taxon>
    </lineage>
</organism>
<dbReference type="Proteomes" id="UP001151760">
    <property type="component" value="Unassembled WGS sequence"/>
</dbReference>
<sequence length="360" mass="41074">MQNQMVQMEKALQERPLGLLPSNTVTNPHVELNVITTRSGLTFDGPFIPHSKFLVYREEEQESKTITKVVEIPSSHSTPLVPPPETPLSAPKPKEDLRPNPHQPPIPYPSRLENEKFQALENPTGSSGRTTSHYDHSLPDYEAFYFDVDRQKEKSSGDITSHSDPCFPKYESFYFVVDLKEFEDLLYHDPSIDPPLIVKTSDSHHEEIADELAHIISPPEYDHFYFHIEADPGELTRLLNANSSSDSVNLNKIIEDNELKSKTSKDLLTIYELNVLYLLLSISDSTISEEFSEINPSLSFPFGNENKIFNPEILMVDGIHPFKIKSPHLPNDNFKIDKHHILSEISLKIESFVSFHPWTT</sequence>
<evidence type="ECO:0000313" key="2">
    <source>
        <dbReference type="EMBL" id="GJT46080.1"/>
    </source>
</evidence>
<comment type="caution">
    <text evidence="2">The sequence shown here is derived from an EMBL/GenBank/DDBJ whole genome shotgun (WGS) entry which is preliminary data.</text>
</comment>
<accession>A0ABQ5E5E0</accession>
<keyword evidence="3" id="KW-1185">Reference proteome</keyword>